<evidence type="ECO:0000259" key="2">
    <source>
        <dbReference type="Pfam" id="PF20349"/>
    </source>
</evidence>
<gene>
    <name evidence="3" type="ORF">NDI38_09830</name>
</gene>
<feature type="transmembrane region" description="Helical" evidence="1">
    <location>
        <begin position="65"/>
        <end position="88"/>
    </location>
</feature>
<sequence>MLLAVSSWLWLEQSVLSHTIRQWLWLYPAIESLHLLGLALLFGSIVMFDLRLLGFSRQLWITDMAWHLLPWAYLGFAIAAVTGFLLFAVDANQLATNPAFRLKLLLITATGINAALFHFHYRSVRLWNRGVVTPWTVRAIAVVSLLLWVAVIICGRLIAYI</sequence>
<evidence type="ECO:0000256" key="1">
    <source>
        <dbReference type="SAM" id="Phobius"/>
    </source>
</evidence>
<evidence type="ECO:0000313" key="4">
    <source>
        <dbReference type="Proteomes" id="UP001476950"/>
    </source>
</evidence>
<dbReference type="Pfam" id="PF20349">
    <property type="entry name" value="DUF6644"/>
    <property type="match status" value="1"/>
</dbReference>
<keyword evidence="1" id="KW-1133">Transmembrane helix</keyword>
<dbReference type="EMBL" id="JAMPLM010000006">
    <property type="protein sequence ID" value="MEP1058738.1"/>
    <property type="molecule type" value="Genomic_DNA"/>
</dbReference>
<feature type="transmembrane region" description="Helical" evidence="1">
    <location>
        <begin position="139"/>
        <end position="159"/>
    </location>
</feature>
<dbReference type="InterPro" id="IPR046586">
    <property type="entry name" value="DUF6644"/>
</dbReference>
<feature type="domain" description="DUF6644" evidence="2">
    <location>
        <begin position="10"/>
        <end position="160"/>
    </location>
</feature>
<keyword evidence="1" id="KW-0472">Membrane</keyword>
<evidence type="ECO:0000313" key="3">
    <source>
        <dbReference type="EMBL" id="MEP1058738.1"/>
    </source>
</evidence>
<dbReference type="Proteomes" id="UP001476950">
    <property type="component" value="Unassembled WGS sequence"/>
</dbReference>
<dbReference type="RefSeq" id="WP_190447457.1">
    <property type="nucleotide sequence ID" value="NZ_JAMPLM010000006.1"/>
</dbReference>
<reference evidence="3 4" key="1">
    <citation type="submission" date="2022-04" db="EMBL/GenBank/DDBJ databases">
        <title>Positive selection, recombination, and allopatry shape intraspecific diversity of widespread and dominant cyanobacteria.</title>
        <authorList>
            <person name="Wei J."/>
            <person name="Shu W."/>
            <person name="Hu C."/>
        </authorList>
    </citation>
    <scope>NUCLEOTIDE SEQUENCE [LARGE SCALE GENOMIC DNA]</scope>
    <source>
        <strain evidence="3 4">AS-A4</strain>
    </source>
</reference>
<protein>
    <recommendedName>
        <fullName evidence="2">DUF6644 domain-containing protein</fullName>
    </recommendedName>
</protein>
<comment type="caution">
    <text evidence="3">The sequence shown here is derived from an EMBL/GenBank/DDBJ whole genome shotgun (WGS) entry which is preliminary data.</text>
</comment>
<feature type="transmembrane region" description="Helical" evidence="1">
    <location>
        <begin position="100"/>
        <end position="119"/>
    </location>
</feature>
<proteinExistence type="predicted"/>
<name>A0ABV0KI72_9CYAN</name>
<organism evidence="3 4">
    <name type="scientific">Stenomitos frigidus AS-A4</name>
    <dbReference type="NCBI Taxonomy" id="2933935"/>
    <lineage>
        <taxon>Bacteria</taxon>
        <taxon>Bacillati</taxon>
        <taxon>Cyanobacteriota</taxon>
        <taxon>Cyanophyceae</taxon>
        <taxon>Leptolyngbyales</taxon>
        <taxon>Leptolyngbyaceae</taxon>
        <taxon>Stenomitos</taxon>
    </lineage>
</organism>
<accession>A0ABV0KI72</accession>
<keyword evidence="4" id="KW-1185">Reference proteome</keyword>
<feature type="transmembrane region" description="Helical" evidence="1">
    <location>
        <begin position="33"/>
        <end position="53"/>
    </location>
</feature>
<keyword evidence="1" id="KW-0812">Transmembrane</keyword>